<keyword evidence="2" id="KW-1185">Reference proteome</keyword>
<proteinExistence type="predicted"/>
<gene>
    <name evidence="1" type="ORF">PsorP6_006734</name>
</gene>
<comment type="caution">
    <text evidence="1">The sequence shown here is derived from an EMBL/GenBank/DDBJ whole genome shotgun (WGS) entry which is preliminary data.</text>
</comment>
<evidence type="ECO:0000313" key="1">
    <source>
        <dbReference type="EMBL" id="KAI9913705.1"/>
    </source>
</evidence>
<dbReference type="Proteomes" id="UP001163321">
    <property type="component" value="Chromosome 4"/>
</dbReference>
<dbReference type="EMBL" id="CM047583">
    <property type="protein sequence ID" value="KAI9913705.1"/>
    <property type="molecule type" value="Genomic_DNA"/>
</dbReference>
<reference evidence="1 2" key="1">
    <citation type="journal article" date="2022" name="bioRxiv">
        <title>The genome of the oomycete Peronosclerospora sorghi, a cosmopolitan pathogen of maize and sorghum, is inflated with dispersed pseudogenes.</title>
        <authorList>
            <person name="Fletcher K."/>
            <person name="Martin F."/>
            <person name="Isakeit T."/>
            <person name="Cavanaugh K."/>
            <person name="Magill C."/>
            <person name="Michelmore R."/>
        </authorList>
    </citation>
    <scope>NUCLEOTIDE SEQUENCE [LARGE SCALE GENOMIC DNA]</scope>
    <source>
        <strain evidence="1">P6</strain>
    </source>
</reference>
<sequence length="64" mass="7235">MLLVKPARAPAAYCRRFQARCSQILLESAATEEVDVDWEGEAKERERKCRVKETREEGGIVGVV</sequence>
<name>A0ACC0W4D7_9STRA</name>
<evidence type="ECO:0000313" key="2">
    <source>
        <dbReference type="Proteomes" id="UP001163321"/>
    </source>
</evidence>
<protein>
    <submittedName>
        <fullName evidence="1">Uncharacterized protein</fullName>
    </submittedName>
</protein>
<accession>A0ACC0W4D7</accession>
<organism evidence="1 2">
    <name type="scientific">Peronosclerospora sorghi</name>
    <dbReference type="NCBI Taxonomy" id="230839"/>
    <lineage>
        <taxon>Eukaryota</taxon>
        <taxon>Sar</taxon>
        <taxon>Stramenopiles</taxon>
        <taxon>Oomycota</taxon>
        <taxon>Peronosporomycetes</taxon>
        <taxon>Peronosporales</taxon>
        <taxon>Peronosporaceae</taxon>
        <taxon>Peronosclerospora</taxon>
    </lineage>
</organism>